<evidence type="ECO:0000313" key="4">
    <source>
        <dbReference type="EMBL" id="TQS42085.1"/>
    </source>
</evidence>
<evidence type="ECO:0000256" key="2">
    <source>
        <dbReference type="SAM" id="Phobius"/>
    </source>
</evidence>
<evidence type="ECO:0000259" key="3">
    <source>
        <dbReference type="Pfam" id="PF00144"/>
    </source>
</evidence>
<gene>
    <name evidence="4" type="ORF">FL583_26220</name>
</gene>
<dbReference type="OrthoDB" id="3171327at2"/>
<feature type="domain" description="Beta-lactamase-related" evidence="3">
    <location>
        <begin position="38"/>
        <end position="335"/>
    </location>
</feature>
<protein>
    <submittedName>
        <fullName evidence="4">Beta-lactamase family protein</fullName>
    </submittedName>
</protein>
<accession>A0A545AMW4</accession>
<feature type="region of interest" description="Disordered" evidence="1">
    <location>
        <begin position="384"/>
        <end position="425"/>
    </location>
</feature>
<evidence type="ECO:0000313" key="5">
    <source>
        <dbReference type="Proteomes" id="UP000317982"/>
    </source>
</evidence>
<sequence>MKYVLVTAIGVVVAAVSMLFLPDPNRLGASFSGSAALADRVRAAAGSEGYRSLSVAVIEGSRTETALLGDPGGRPVYETGSVAKVLTGMLLADLVADGTVRPDDRVGSLVPSLSTADVGDVTLAELASHRSGLPGLGGVSPVRSLWASLSGGNPYGQDAPAILDAARTAKLGDGRGEVHYSNFGMALLGQVLAAHVGRPYVSLVTERILRPLGLSSTLLETSPSGLAQGYRAGGRAVDAWSGVGYAPAGVGTRSTADDLATLVAAMLSGRAPGADAARPRFDAGGGRRIGYGWFTDRQVTWHNGGTGGFRSYVGFDADAQRGVVVLGNTDRDVDAIGQRLLGLDVPNERPRNPAALAVTIVLLAYLAVTLPLLAGGAAAGSRAAGSRAAGSGGGGSGGGGSRAAGSRAGGGGGGGSRVRGGGGRGVGGGRWWPEVDRLRVVVGVGSAAAVAVLVHRVGDWLTLPPVFWAVALGGAAAGAALLALRARTLPLLTTGRPAWRWTTAAFSIAADALLVAAVLTL</sequence>
<feature type="transmembrane region" description="Helical" evidence="2">
    <location>
        <begin position="354"/>
        <end position="379"/>
    </location>
</feature>
<reference evidence="4 5" key="1">
    <citation type="submission" date="2019-07" db="EMBL/GenBank/DDBJ databases">
        <title>Cryptosporangium phraense sp. nov., isolated from plant litter.</title>
        <authorList>
            <person name="Suriyachadkun C."/>
        </authorList>
    </citation>
    <scope>NUCLEOTIDE SEQUENCE [LARGE SCALE GENOMIC DNA]</scope>
    <source>
        <strain evidence="4 5">A-T 5661</strain>
    </source>
</reference>
<keyword evidence="2" id="KW-1133">Transmembrane helix</keyword>
<dbReference type="Pfam" id="PF00144">
    <property type="entry name" value="Beta-lactamase"/>
    <property type="match status" value="1"/>
</dbReference>
<dbReference type="SUPFAM" id="SSF56601">
    <property type="entry name" value="beta-lactamase/transpeptidase-like"/>
    <property type="match status" value="1"/>
</dbReference>
<proteinExistence type="predicted"/>
<feature type="transmembrane region" description="Helical" evidence="2">
    <location>
        <begin position="438"/>
        <end position="454"/>
    </location>
</feature>
<organism evidence="4 5">
    <name type="scientific">Cryptosporangium phraense</name>
    <dbReference type="NCBI Taxonomy" id="2593070"/>
    <lineage>
        <taxon>Bacteria</taxon>
        <taxon>Bacillati</taxon>
        <taxon>Actinomycetota</taxon>
        <taxon>Actinomycetes</taxon>
        <taxon>Cryptosporangiales</taxon>
        <taxon>Cryptosporangiaceae</taxon>
        <taxon>Cryptosporangium</taxon>
    </lineage>
</organism>
<keyword evidence="2" id="KW-0812">Transmembrane</keyword>
<feature type="transmembrane region" description="Helical" evidence="2">
    <location>
        <begin position="498"/>
        <end position="519"/>
    </location>
</feature>
<dbReference type="Proteomes" id="UP000317982">
    <property type="component" value="Unassembled WGS sequence"/>
</dbReference>
<dbReference type="AlphaFoldDB" id="A0A545AMW4"/>
<dbReference type="Gene3D" id="3.40.710.10">
    <property type="entry name" value="DD-peptidase/beta-lactamase superfamily"/>
    <property type="match status" value="1"/>
</dbReference>
<feature type="transmembrane region" description="Helical" evidence="2">
    <location>
        <begin position="466"/>
        <end position="486"/>
    </location>
</feature>
<dbReference type="PANTHER" id="PTHR46825:SF7">
    <property type="entry name" value="D-ALANYL-D-ALANINE CARBOXYPEPTIDASE"/>
    <property type="match status" value="1"/>
</dbReference>
<keyword evidence="5" id="KW-1185">Reference proteome</keyword>
<dbReference type="InParanoid" id="A0A545AMW4"/>
<feature type="compositionally biased region" description="Gly residues" evidence="1">
    <location>
        <begin position="390"/>
        <end position="425"/>
    </location>
</feature>
<dbReference type="InterPro" id="IPR012338">
    <property type="entry name" value="Beta-lactam/transpept-like"/>
</dbReference>
<dbReference type="InterPro" id="IPR001466">
    <property type="entry name" value="Beta-lactam-related"/>
</dbReference>
<dbReference type="RefSeq" id="WP_142707486.1">
    <property type="nucleotide sequence ID" value="NZ_VIRS01000020.1"/>
</dbReference>
<keyword evidence="2" id="KW-0472">Membrane</keyword>
<name>A0A545AMW4_9ACTN</name>
<comment type="caution">
    <text evidence="4">The sequence shown here is derived from an EMBL/GenBank/DDBJ whole genome shotgun (WGS) entry which is preliminary data.</text>
</comment>
<dbReference type="EMBL" id="VIRS01000020">
    <property type="protein sequence ID" value="TQS42085.1"/>
    <property type="molecule type" value="Genomic_DNA"/>
</dbReference>
<evidence type="ECO:0000256" key="1">
    <source>
        <dbReference type="SAM" id="MobiDB-lite"/>
    </source>
</evidence>
<dbReference type="InterPro" id="IPR050491">
    <property type="entry name" value="AmpC-like"/>
</dbReference>
<dbReference type="PANTHER" id="PTHR46825">
    <property type="entry name" value="D-ALANYL-D-ALANINE-CARBOXYPEPTIDASE/ENDOPEPTIDASE AMPH"/>
    <property type="match status" value="1"/>
</dbReference>